<dbReference type="RefSeq" id="WP_189995687.1">
    <property type="nucleotide sequence ID" value="NZ_BMZS01000017.1"/>
</dbReference>
<organism evidence="6 7">
    <name type="scientific">Thalassobaculum fulvum</name>
    <dbReference type="NCBI Taxonomy" id="1633335"/>
    <lineage>
        <taxon>Bacteria</taxon>
        <taxon>Pseudomonadati</taxon>
        <taxon>Pseudomonadota</taxon>
        <taxon>Alphaproteobacteria</taxon>
        <taxon>Rhodospirillales</taxon>
        <taxon>Thalassobaculaceae</taxon>
        <taxon>Thalassobaculum</taxon>
    </lineage>
</organism>
<evidence type="ECO:0000256" key="2">
    <source>
        <dbReference type="ARBA" id="ARBA00034247"/>
    </source>
</evidence>
<dbReference type="Pfam" id="PF00990">
    <property type="entry name" value="GGDEF"/>
    <property type="match status" value="1"/>
</dbReference>
<sequence>MPRNQPIILFEALLQSSLDGIVILSPLFGPDGGLEDLVFEIVNRRAEEILARGTGELLGQRVLQDFFGGDEETFEKYRRVWLTGEPARFEVDRRSGPSGLVFRGAIVRADAHLVVTFSDVTELVEANEALERQRVELLYQYELLDAQAADLARIAEDTDAARGEARNAARFVADLLEAIPVPVFFKNRDDRSFQMVNQRYAELHGRDPDEFVGRTLDEFFSPEMVAEIERRDRLLYDGDEPRQVYETDLVFAVAGRRRMVMHKAKMWDAENKMIGITGVMVDVTESHQLRQELERLATTDPLTGLANRRAFLARAREEVERASRHGRPMSVVMIDVDHFKSINDRHGHDVGDQVLQRVADMVGSTLRQSGDLAARFGGEEFVLLLPETPMAGAQALAERIREAFECTEVQTDAGPVGFTASFGVGEFRSDLDTDIETVLKRADDALYRAKTAGRNRVYLAA</sequence>
<feature type="domain" description="PAS" evidence="3">
    <location>
        <begin position="168"/>
        <end position="239"/>
    </location>
</feature>
<dbReference type="Gene3D" id="3.30.70.270">
    <property type="match status" value="1"/>
</dbReference>
<dbReference type="InterPro" id="IPR013656">
    <property type="entry name" value="PAS_4"/>
</dbReference>
<dbReference type="CDD" id="cd00130">
    <property type="entry name" value="PAS"/>
    <property type="match status" value="1"/>
</dbReference>
<evidence type="ECO:0000259" key="5">
    <source>
        <dbReference type="PROSITE" id="PS50887"/>
    </source>
</evidence>
<evidence type="ECO:0000259" key="4">
    <source>
        <dbReference type="PROSITE" id="PS50113"/>
    </source>
</evidence>
<evidence type="ECO:0000313" key="7">
    <source>
        <dbReference type="Proteomes" id="UP000630353"/>
    </source>
</evidence>
<dbReference type="SUPFAM" id="SSF55073">
    <property type="entry name" value="Nucleotide cyclase"/>
    <property type="match status" value="1"/>
</dbReference>
<dbReference type="SMART" id="SM00267">
    <property type="entry name" value="GGDEF"/>
    <property type="match status" value="1"/>
</dbReference>
<dbReference type="SUPFAM" id="SSF55785">
    <property type="entry name" value="PYP-like sensor domain (PAS domain)"/>
    <property type="match status" value="2"/>
</dbReference>
<dbReference type="PANTHER" id="PTHR45138">
    <property type="entry name" value="REGULATORY COMPONENTS OF SENSORY TRANSDUCTION SYSTEM"/>
    <property type="match status" value="1"/>
</dbReference>
<gene>
    <name evidence="6" type="ORF">GCM10017083_54210</name>
</gene>
<dbReference type="EMBL" id="BMZS01000017">
    <property type="protein sequence ID" value="GHD63651.1"/>
    <property type="molecule type" value="Genomic_DNA"/>
</dbReference>
<dbReference type="GO" id="GO:0043709">
    <property type="term" value="P:cell adhesion involved in single-species biofilm formation"/>
    <property type="evidence" value="ECO:0007669"/>
    <property type="project" value="TreeGrafter"/>
</dbReference>
<dbReference type="PROSITE" id="PS50112">
    <property type="entry name" value="PAS"/>
    <property type="match status" value="1"/>
</dbReference>
<feature type="domain" description="GGDEF" evidence="5">
    <location>
        <begin position="327"/>
        <end position="461"/>
    </location>
</feature>
<dbReference type="InterPro" id="IPR043128">
    <property type="entry name" value="Rev_trsase/Diguanyl_cyclase"/>
</dbReference>
<name>A0A918XXU6_9PROT</name>
<dbReference type="InterPro" id="IPR000700">
    <property type="entry name" value="PAS-assoc_C"/>
</dbReference>
<dbReference type="NCBIfam" id="TIGR00229">
    <property type="entry name" value="sensory_box"/>
    <property type="match status" value="1"/>
</dbReference>
<dbReference type="AlphaFoldDB" id="A0A918XXU6"/>
<dbReference type="PANTHER" id="PTHR45138:SF9">
    <property type="entry name" value="DIGUANYLATE CYCLASE DGCM-RELATED"/>
    <property type="match status" value="1"/>
</dbReference>
<evidence type="ECO:0000313" key="6">
    <source>
        <dbReference type="EMBL" id="GHD63651.1"/>
    </source>
</evidence>
<dbReference type="EC" id="2.7.7.65" evidence="1"/>
<reference evidence="6" key="2">
    <citation type="submission" date="2020-09" db="EMBL/GenBank/DDBJ databases">
        <authorList>
            <person name="Sun Q."/>
            <person name="Kim S."/>
        </authorList>
    </citation>
    <scope>NUCLEOTIDE SEQUENCE</scope>
    <source>
        <strain evidence="6">KCTC 42651</strain>
    </source>
</reference>
<dbReference type="GO" id="GO:0005886">
    <property type="term" value="C:plasma membrane"/>
    <property type="evidence" value="ECO:0007669"/>
    <property type="project" value="TreeGrafter"/>
</dbReference>
<dbReference type="PROSITE" id="PS50887">
    <property type="entry name" value="GGDEF"/>
    <property type="match status" value="1"/>
</dbReference>
<dbReference type="InterPro" id="IPR000014">
    <property type="entry name" value="PAS"/>
</dbReference>
<dbReference type="FunFam" id="3.30.70.270:FF:000001">
    <property type="entry name" value="Diguanylate cyclase domain protein"/>
    <property type="match status" value="1"/>
</dbReference>
<accession>A0A918XXU6</accession>
<dbReference type="InterPro" id="IPR000160">
    <property type="entry name" value="GGDEF_dom"/>
</dbReference>
<comment type="catalytic activity">
    <reaction evidence="2">
        <text>2 GTP = 3',3'-c-di-GMP + 2 diphosphate</text>
        <dbReference type="Rhea" id="RHEA:24898"/>
        <dbReference type="ChEBI" id="CHEBI:33019"/>
        <dbReference type="ChEBI" id="CHEBI:37565"/>
        <dbReference type="ChEBI" id="CHEBI:58805"/>
        <dbReference type="EC" id="2.7.7.65"/>
    </reaction>
</comment>
<feature type="domain" description="PAC" evidence="4">
    <location>
        <begin position="243"/>
        <end position="295"/>
    </location>
</feature>
<dbReference type="PROSITE" id="PS50113">
    <property type="entry name" value="PAC"/>
    <property type="match status" value="1"/>
</dbReference>
<comment type="caution">
    <text evidence="6">The sequence shown here is derived from an EMBL/GenBank/DDBJ whole genome shotgun (WGS) entry which is preliminary data.</text>
</comment>
<dbReference type="Pfam" id="PF13426">
    <property type="entry name" value="PAS_9"/>
    <property type="match status" value="1"/>
</dbReference>
<dbReference type="Proteomes" id="UP000630353">
    <property type="component" value="Unassembled WGS sequence"/>
</dbReference>
<dbReference type="GO" id="GO:0052621">
    <property type="term" value="F:diguanylate cyclase activity"/>
    <property type="evidence" value="ECO:0007669"/>
    <property type="project" value="UniProtKB-EC"/>
</dbReference>
<dbReference type="Gene3D" id="3.30.450.20">
    <property type="entry name" value="PAS domain"/>
    <property type="match status" value="2"/>
</dbReference>
<dbReference type="InterPro" id="IPR029787">
    <property type="entry name" value="Nucleotide_cyclase"/>
</dbReference>
<evidence type="ECO:0000259" key="3">
    <source>
        <dbReference type="PROSITE" id="PS50112"/>
    </source>
</evidence>
<evidence type="ECO:0000256" key="1">
    <source>
        <dbReference type="ARBA" id="ARBA00012528"/>
    </source>
</evidence>
<dbReference type="CDD" id="cd01949">
    <property type="entry name" value="GGDEF"/>
    <property type="match status" value="1"/>
</dbReference>
<proteinExistence type="predicted"/>
<dbReference type="Pfam" id="PF08448">
    <property type="entry name" value="PAS_4"/>
    <property type="match status" value="1"/>
</dbReference>
<dbReference type="SMART" id="SM00091">
    <property type="entry name" value="PAS"/>
    <property type="match status" value="2"/>
</dbReference>
<dbReference type="InterPro" id="IPR050469">
    <property type="entry name" value="Diguanylate_Cyclase"/>
</dbReference>
<reference evidence="6" key="1">
    <citation type="journal article" date="2014" name="Int. J. Syst. Evol. Microbiol.">
        <title>Complete genome sequence of Corynebacterium casei LMG S-19264T (=DSM 44701T), isolated from a smear-ripened cheese.</title>
        <authorList>
            <consortium name="US DOE Joint Genome Institute (JGI-PGF)"/>
            <person name="Walter F."/>
            <person name="Albersmeier A."/>
            <person name="Kalinowski J."/>
            <person name="Ruckert C."/>
        </authorList>
    </citation>
    <scope>NUCLEOTIDE SEQUENCE</scope>
    <source>
        <strain evidence="6">KCTC 42651</strain>
    </source>
</reference>
<protein>
    <recommendedName>
        <fullName evidence="1">diguanylate cyclase</fullName>
        <ecNumber evidence="1">2.7.7.65</ecNumber>
    </recommendedName>
</protein>
<dbReference type="InterPro" id="IPR035965">
    <property type="entry name" value="PAS-like_dom_sf"/>
</dbReference>
<dbReference type="GO" id="GO:1902201">
    <property type="term" value="P:negative regulation of bacterial-type flagellum-dependent cell motility"/>
    <property type="evidence" value="ECO:0007669"/>
    <property type="project" value="TreeGrafter"/>
</dbReference>
<keyword evidence="7" id="KW-1185">Reference proteome</keyword>
<dbReference type="NCBIfam" id="TIGR00254">
    <property type="entry name" value="GGDEF"/>
    <property type="match status" value="1"/>
</dbReference>